<evidence type="ECO:0000313" key="17">
    <source>
        <dbReference type="Proteomes" id="UP001175271"/>
    </source>
</evidence>
<dbReference type="GO" id="GO:0006888">
    <property type="term" value="P:endoplasmic reticulum to Golgi vesicle-mediated transport"/>
    <property type="evidence" value="ECO:0007669"/>
    <property type="project" value="TreeGrafter"/>
</dbReference>
<evidence type="ECO:0000256" key="11">
    <source>
        <dbReference type="ARBA" id="ARBA00022927"/>
    </source>
</evidence>
<dbReference type="SMART" id="SM00744">
    <property type="entry name" value="RINGv"/>
    <property type="match status" value="1"/>
</dbReference>
<keyword evidence="5" id="KW-0479">Metal-binding</keyword>
<organism evidence="16 17">
    <name type="scientific">Steinernema hermaphroditum</name>
    <dbReference type="NCBI Taxonomy" id="289476"/>
    <lineage>
        <taxon>Eukaryota</taxon>
        <taxon>Metazoa</taxon>
        <taxon>Ecdysozoa</taxon>
        <taxon>Nematoda</taxon>
        <taxon>Chromadorea</taxon>
        <taxon>Rhabditida</taxon>
        <taxon>Tylenchina</taxon>
        <taxon>Panagrolaimomorpha</taxon>
        <taxon>Strongyloidoidea</taxon>
        <taxon>Steinernematidae</taxon>
        <taxon>Steinernema</taxon>
    </lineage>
</organism>
<keyword evidence="9" id="KW-0862">Zinc</keyword>
<dbReference type="InterPro" id="IPR011016">
    <property type="entry name" value="Znf_RING-CH"/>
</dbReference>
<gene>
    <name evidence="16" type="ORF">QR680_018097</name>
</gene>
<keyword evidence="6" id="KW-0677">Repeat</keyword>
<keyword evidence="4 14" id="KW-0812">Transmembrane</keyword>
<dbReference type="Gene3D" id="3.30.40.10">
    <property type="entry name" value="Zinc/RING finger domain, C3HC4 (zinc finger)"/>
    <property type="match status" value="1"/>
</dbReference>
<keyword evidence="10" id="KW-0931">ER-Golgi transport</keyword>
<dbReference type="PANTHER" id="PTHR23284">
    <property type="entry name" value="PROLACTIN REGULATORY ELEMENT BINDING PROTEIN"/>
    <property type="match status" value="1"/>
</dbReference>
<reference evidence="16" key="1">
    <citation type="submission" date="2023-06" db="EMBL/GenBank/DDBJ databases">
        <title>Genomic analysis of the entomopathogenic nematode Steinernema hermaphroditum.</title>
        <authorList>
            <person name="Schwarz E.M."/>
            <person name="Heppert J.K."/>
            <person name="Baniya A."/>
            <person name="Schwartz H.T."/>
            <person name="Tan C.-H."/>
            <person name="Antoshechkin I."/>
            <person name="Sternberg P.W."/>
            <person name="Goodrich-Blair H."/>
            <person name="Dillman A.R."/>
        </authorList>
    </citation>
    <scope>NUCLEOTIDE SEQUENCE</scope>
    <source>
        <strain evidence="16">PS9179</strain>
        <tissue evidence="16">Whole animal</tissue>
    </source>
</reference>
<evidence type="ECO:0000256" key="10">
    <source>
        <dbReference type="ARBA" id="ARBA00022892"/>
    </source>
</evidence>
<dbReference type="SMART" id="SM00320">
    <property type="entry name" value="WD40"/>
    <property type="match status" value="3"/>
</dbReference>
<keyword evidence="11" id="KW-0653">Protein transport</keyword>
<proteinExistence type="predicted"/>
<dbReference type="InterPro" id="IPR001680">
    <property type="entry name" value="WD40_rpt"/>
</dbReference>
<dbReference type="Proteomes" id="UP001175271">
    <property type="component" value="Unassembled WGS sequence"/>
</dbReference>
<feature type="transmembrane region" description="Helical" evidence="14">
    <location>
        <begin position="658"/>
        <end position="676"/>
    </location>
</feature>
<dbReference type="AlphaFoldDB" id="A0AA39HIZ3"/>
<keyword evidence="8" id="KW-0256">Endoplasmic reticulum</keyword>
<evidence type="ECO:0000256" key="8">
    <source>
        <dbReference type="ARBA" id="ARBA00022824"/>
    </source>
</evidence>
<keyword evidence="3" id="KW-0853">WD repeat</keyword>
<comment type="subcellular location">
    <subcellularLocation>
        <location evidence="1">Endoplasmic reticulum membrane</location>
        <topology evidence="1">Single-pass membrane protein</topology>
    </subcellularLocation>
</comment>
<dbReference type="InterPro" id="IPR015943">
    <property type="entry name" value="WD40/YVTN_repeat-like_dom_sf"/>
</dbReference>
<dbReference type="GO" id="GO:0015031">
    <property type="term" value="P:protein transport"/>
    <property type="evidence" value="ECO:0007669"/>
    <property type="project" value="UniProtKB-KW"/>
</dbReference>
<evidence type="ECO:0000256" key="5">
    <source>
        <dbReference type="ARBA" id="ARBA00022723"/>
    </source>
</evidence>
<accession>A0AA39HIZ3</accession>
<comment type="caution">
    <text evidence="16">The sequence shown here is derived from an EMBL/GenBank/DDBJ whole genome shotgun (WGS) entry which is preliminary data.</text>
</comment>
<keyword evidence="7" id="KW-0863">Zinc-finger</keyword>
<dbReference type="GO" id="GO:0005789">
    <property type="term" value="C:endoplasmic reticulum membrane"/>
    <property type="evidence" value="ECO:0007669"/>
    <property type="project" value="UniProtKB-SubCell"/>
</dbReference>
<sequence length="748" mass="83290">MGASSSKKSPVIGSLAYPMYCLDLAGSRHMFLAGGGGAAKTGVKNEIQTMLLGYDTNISHASAATRIPTESVNPRVRNSGSVDTFPYSTMDMDVISFGQPEDGRYLIATSHDNFCDIYETDGFEVVETENEPRTLSLIPRQVAHFETIFVMNEKKDKYQKRVKFANLNGKMLLLTSGSDGMIKTWNVEDLLQKKETYTPVNEWEASDGLIEDLDVSTDGSTVFSFGGKSKSVFVWDTASGRQLYEVQSPPGYTPRSVRFTNRIQDNERDNVFFVVAYNPTIQRGKQPTKLLRWVCSRRQTAKDLVCSTNTIPERISKIDVQQGGRWIAIGTMEGSVAVHRTNDLKAMKVNIGTHDSFVTGIKVLPSKTEDFPQLEKSLKMPFIPGPHSEAEVAVVTVSVDNTVQLHALPYDHSPSLIFVALLSLILTILCPVLFSLVLKVNHNTEVTVLCPIYRLESHPSYVDAPGSARSLFESTRPLRGKTSLRTHLLRGAPKHARAGLTRGDMDQRRLYHGTSAKPPFPPLSPIRSVEMNALELTPSDFEEISLHTETPLLHTVTLASNLSRKQYVTFADPVHIQISCSEKERRLCRICQSEVGALVRPCGCSGTMADVHEDCLNEWIVQSSGNRICGICQQEYATAKSTLPPCWRWTKPNFECKNFAELFMVVGLGFSLLHLISATEDTTFPTRVLSLKQEARPGDVTRLCKHYLLLFIVAATLAVGLLNSTVKIFRYVTKQRRIRFVNAPRQTN</sequence>
<feature type="transmembrane region" description="Helical" evidence="14">
    <location>
        <begin position="707"/>
        <end position="729"/>
    </location>
</feature>
<keyword evidence="12 14" id="KW-1133">Transmembrane helix</keyword>
<dbReference type="SUPFAM" id="SSF50978">
    <property type="entry name" value="WD40 repeat-like"/>
    <property type="match status" value="1"/>
</dbReference>
<keyword evidence="2" id="KW-0813">Transport</keyword>
<dbReference type="PROSITE" id="PS51292">
    <property type="entry name" value="ZF_RING_CH"/>
    <property type="match status" value="1"/>
</dbReference>
<dbReference type="GO" id="GO:0003400">
    <property type="term" value="P:regulation of COPII vesicle coating"/>
    <property type="evidence" value="ECO:0007669"/>
    <property type="project" value="TreeGrafter"/>
</dbReference>
<dbReference type="CDD" id="cd16495">
    <property type="entry name" value="RING_CH-C4HC3_MARCH"/>
    <property type="match status" value="1"/>
</dbReference>
<dbReference type="InterPro" id="IPR013083">
    <property type="entry name" value="Znf_RING/FYVE/PHD"/>
</dbReference>
<evidence type="ECO:0000256" key="9">
    <source>
        <dbReference type="ARBA" id="ARBA00022833"/>
    </source>
</evidence>
<evidence type="ECO:0000256" key="3">
    <source>
        <dbReference type="ARBA" id="ARBA00022574"/>
    </source>
</evidence>
<feature type="domain" description="RING-CH-type" evidence="15">
    <location>
        <begin position="580"/>
        <end position="639"/>
    </location>
</feature>
<evidence type="ECO:0000256" key="14">
    <source>
        <dbReference type="SAM" id="Phobius"/>
    </source>
</evidence>
<dbReference type="SUPFAM" id="SSF57850">
    <property type="entry name" value="RING/U-box"/>
    <property type="match status" value="1"/>
</dbReference>
<feature type="transmembrane region" description="Helical" evidence="14">
    <location>
        <begin position="416"/>
        <end position="438"/>
    </location>
</feature>
<dbReference type="InterPro" id="IPR036322">
    <property type="entry name" value="WD40_repeat_dom_sf"/>
</dbReference>
<dbReference type="PANTHER" id="PTHR23284:SF0">
    <property type="entry name" value="PROLACTIN REGULATORY ELEMENT-BINDING PROTEIN"/>
    <property type="match status" value="1"/>
</dbReference>
<dbReference type="InterPro" id="IPR045260">
    <property type="entry name" value="Sec12-like"/>
</dbReference>
<evidence type="ECO:0000256" key="4">
    <source>
        <dbReference type="ARBA" id="ARBA00022692"/>
    </source>
</evidence>
<dbReference type="Gene3D" id="2.130.10.10">
    <property type="entry name" value="YVTN repeat-like/Quinoprotein amine dehydrogenase"/>
    <property type="match status" value="1"/>
</dbReference>
<dbReference type="Pfam" id="PF12906">
    <property type="entry name" value="RINGv"/>
    <property type="match status" value="1"/>
</dbReference>
<protein>
    <recommendedName>
        <fullName evidence="15">RING-CH-type domain-containing protein</fullName>
    </recommendedName>
</protein>
<evidence type="ECO:0000256" key="2">
    <source>
        <dbReference type="ARBA" id="ARBA00022448"/>
    </source>
</evidence>
<evidence type="ECO:0000256" key="12">
    <source>
        <dbReference type="ARBA" id="ARBA00022989"/>
    </source>
</evidence>
<evidence type="ECO:0000259" key="15">
    <source>
        <dbReference type="PROSITE" id="PS51292"/>
    </source>
</evidence>
<dbReference type="EMBL" id="JAUCMV010000004">
    <property type="protein sequence ID" value="KAK0405628.1"/>
    <property type="molecule type" value="Genomic_DNA"/>
</dbReference>
<keyword evidence="13 14" id="KW-0472">Membrane</keyword>
<evidence type="ECO:0000256" key="6">
    <source>
        <dbReference type="ARBA" id="ARBA00022737"/>
    </source>
</evidence>
<dbReference type="GO" id="GO:0008270">
    <property type="term" value="F:zinc ion binding"/>
    <property type="evidence" value="ECO:0007669"/>
    <property type="project" value="UniProtKB-KW"/>
</dbReference>
<dbReference type="GO" id="GO:0005085">
    <property type="term" value="F:guanyl-nucleotide exchange factor activity"/>
    <property type="evidence" value="ECO:0007669"/>
    <property type="project" value="InterPro"/>
</dbReference>
<evidence type="ECO:0000256" key="1">
    <source>
        <dbReference type="ARBA" id="ARBA00004389"/>
    </source>
</evidence>
<name>A0AA39HIZ3_9BILA</name>
<evidence type="ECO:0000313" key="16">
    <source>
        <dbReference type="EMBL" id="KAK0405628.1"/>
    </source>
</evidence>
<keyword evidence="17" id="KW-1185">Reference proteome</keyword>
<evidence type="ECO:0000256" key="13">
    <source>
        <dbReference type="ARBA" id="ARBA00023136"/>
    </source>
</evidence>
<evidence type="ECO:0000256" key="7">
    <source>
        <dbReference type="ARBA" id="ARBA00022771"/>
    </source>
</evidence>